<accession>Q10KD5</accession>
<dbReference type="AlphaFoldDB" id="Q10KD5"/>
<reference evidence="1" key="2">
    <citation type="submission" date="2006-06" db="EMBL/GenBank/DDBJ databases">
        <authorList>
            <person name="Buell R."/>
            <person name="Wing R.A."/>
            <person name="McCombie W.A."/>
            <person name="Ouyang S."/>
        </authorList>
    </citation>
    <scope>NUCLEOTIDE SEQUENCE</scope>
</reference>
<organism evidence="1">
    <name type="scientific">Oryza sativa subsp. japonica</name>
    <name type="common">Rice</name>
    <dbReference type="NCBI Taxonomy" id="39947"/>
    <lineage>
        <taxon>Eukaryota</taxon>
        <taxon>Viridiplantae</taxon>
        <taxon>Streptophyta</taxon>
        <taxon>Embryophyta</taxon>
        <taxon>Tracheophyta</taxon>
        <taxon>Spermatophyta</taxon>
        <taxon>Magnoliopsida</taxon>
        <taxon>Liliopsida</taxon>
        <taxon>Poales</taxon>
        <taxon>Poaceae</taxon>
        <taxon>BOP clade</taxon>
        <taxon>Oryzoideae</taxon>
        <taxon>Oryzeae</taxon>
        <taxon>Oryzinae</taxon>
        <taxon>Oryza</taxon>
        <taxon>Oryza sativa</taxon>
    </lineage>
</organism>
<reference evidence="1" key="1">
    <citation type="journal article" date="2005" name="Genome Res.">
        <title>Sequence, annotation, and analysis of synteny between rice chromosome 3 and diverged grass species.</title>
        <authorList>
            <consortium name="Rice Chromosome 3 Sequencing Consortium"/>
            <person name="Buell C.R."/>
            <person name="Yuan Q."/>
            <person name="Ouyang S."/>
            <person name="Liu J."/>
            <person name="Zhu W."/>
            <person name="Wang A."/>
            <person name="Maiti R."/>
            <person name="Haas B."/>
            <person name="Wortman J."/>
            <person name="Pertea M."/>
            <person name="Jones K.M."/>
            <person name="Kim M."/>
            <person name="Overton L."/>
            <person name="Tsitrin T."/>
            <person name="Fadrosh D."/>
            <person name="Bera J."/>
            <person name="Weaver B."/>
            <person name="Jin S."/>
            <person name="Johri S."/>
            <person name="Reardon M."/>
            <person name="Webb K."/>
            <person name="Hill J."/>
            <person name="Moffat K."/>
            <person name="Tallon L."/>
            <person name="Van Aken S."/>
            <person name="Lewis M."/>
            <person name="Utterback T."/>
            <person name="Feldblyum T."/>
            <person name="Zismann V."/>
            <person name="Iobst S."/>
            <person name="Hsiao J."/>
            <person name="de Vazeille A.R."/>
            <person name="Salzberg S.L."/>
            <person name="White O."/>
            <person name="Fraser C."/>
            <person name="Yu Y."/>
            <person name="Kim H."/>
            <person name="Rambo T."/>
            <person name="Currie J."/>
            <person name="Collura K."/>
            <person name="Kernodle-Thompson S."/>
            <person name="Wei F."/>
            <person name="Kudrna K."/>
            <person name="Ammiraju J.S."/>
            <person name="Luo M."/>
            <person name="Goicoechea J.L."/>
            <person name="Wing R.A."/>
            <person name="Henry D."/>
            <person name="Oates R."/>
            <person name="Palmer M."/>
            <person name="Pries G."/>
            <person name="Saski C."/>
            <person name="Simmons J."/>
            <person name="Soderlund C."/>
            <person name="Nelson W."/>
            <person name="de la Bastide M."/>
            <person name="Spiegel L."/>
            <person name="Nascimento L."/>
            <person name="Huang E."/>
            <person name="Preston R."/>
            <person name="Zutavern T."/>
            <person name="Palmer L."/>
            <person name="O'Shaughnessy A."/>
            <person name="Dike S."/>
            <person name="McCombie W.R."/>
            <person name="Minx P."/>
            <person name="Cordum H."/>
            <person name="Wilson R."/>
            <person name="Jin W."/>
            <person name="Lee H.R."/>
            <person name="Jiang J."/>
            <person name="Jackson S."/>
        </authorList>
    </citation>
    <scope>NUCLEOTIDE SEQUENCE [LARGE SCALE GENOMIC DNA]</scope>
</reference>
<name>Q10KD5_ORYSJ</name>
<evidence type="ECO:0000313" key="1">
    <source>
        <dbReference type="EMBL" id="ABF96336.1"/>
    </source>
</evidence>
<protein>
    <submittedName>
        <fullName evidence="1">Uncharacterized protein</fullName>
    </submittedName>
</protein>
<sequence>MEQFYGPCGGTMKYHFFYCKFGTSWYLSNMRYHEVPKFYTSWYLFKNRRIALNHECSEVVMVFLFLHELEELVVVNTGIQTFGTDRRTATIRSLPTFRCYIYESKHDLISSSNKFGAKFLMGTWCGVCMWKKPNNISVIN</sequence>
<dbReference type="EMBL" id="DP000009">
    <property type="protein sequence ID" value="ABF96336.1"/>
    <property type="molecule type" value="Genomic_DNA"/>
</dbReference>
<proteinExistence type="predicted"/>
<gene>
    <name evidence="1" type="ordered locus">LOC_Os03g27054</name>
</gene>